<dbReference type="EMBL" id="QNGE01000188">
    <property type="protein sequence ID" value="KAA3681506.1"/>
    <property type="molecule type" value="Genomic_DNA"/>
</dbReference>
<dbReference type="SUPFAM" id="SSF52540">
    <property type="entry name" value="P-loop containing nucleoside triphosphate hydrolases"/>
    <property type="match status" value="1"/>
</dbReference>
<dbReference type="PRINTS" id="PR00449">
    <property type="entry name" value="RASTRNSFRMNG"/>
</dbReference>
<dbReference type="Pfam" id="PF00071">
    <property type="entry name" value="Ras"/>
    <property type="match status" value="1"/>
</dbReference>
<dbReference type="InterPro" id="IPR001806">
    <property type="entry name" value="Small_GTPase"/>
</dbReference>
<dbReference type="AlphaFoldDB" id="A0A5J4P0R1"/>
<dbReference type="InterPro" id="IPR005225">
    <property type="entry name" value="Small_GTP-bd"/>
</dbReference>
<evidence type="ECO:0000256" key="3">
    <source>
        <dbReference type="ARBA" id="ARBA00023288"/>
    </source>
</evidence>
<evidence type="ECO:0000313" key="5">
    <source>
        <dbReference type="Proteomes" id="UP000324629"/>
    </source>
</evidence>
<name>A0A5J4P0R1_9TREM</name>
<dbReference type="NCBIfam" id="TIGR00231">
    <property type="entry name" value="small_GTP"/>
    <property type="match status" value="1"/>
</dbReference>
<dbReference type="PROSITE" id="PS51419">
    <property type="entry name" value="RAB"/>
    <property type="match status" value="1"/>
</dbReference>
<gene>
    <name evidence="4" type="ORF">DEA37_0008657</name>
</gene>
<dbReference type="InterPro" id="IPR050227">
    <property type="entry name" value="Rab"/>
</dbReference>
<dbReference type="CDD" id="cd00154">
    <property type="entry name" value="Rab"/>
    <property type="match status" value="1"/>
</dbReference>
<dbReference type="Gene3D" id="3.40.50.300">
    <property type="entry name" value="P-loop containing nucleotide triphosphate hydrolases"/>
    <property type="match status" value="1"/>
</dbReference>
<keyword evidence="2" id="KW-0342">GTP-binding</keyword>
<dbReference type="InterPro" id="IPR027417">
    <property type="entry name" value="P-loop_NTPase"/>
</dbReference>
<dbReference type="SMART" id="SM00175">
    <property type="entry name" value="RAB"/>
    <property type="match status" value="1"/>
</dbReference>
<dbReference type="PANTHER" id="PTHR47977">
    <property type="entry name" value="RAS-RELATED PROTEIN RAB"/>
    <property type="match status" value="1"/>
</dbReference>
<dbReference type="GO" id="GO:0003924">
    <property type="term" value="F:GTPase activity"/>
    <property type="evidence" value="ECO:0007669"/>
    <property type="project" value="InterPro"/>
</dbReference>
<evidence type="ECO:0000256" key="1">
    <source>
        <dbReference type="ARBA" id="ARBA00022741"/>
    </source>
</evidence>
<keyword evidence="3" id="KW-0449">Lipoprotein</keyword>
<dbReference type="SMART" id="SM00176">
    <property type="entry name" value="RAN"/>
    <property type="match status" value="1"/>
</dbReference>
<protein>
    <submittedName>
        <fullName evidence="4">Ras-related protein Rab-18</fullName>
    </submittedName>
</protein>
<accession>A0A5J4P0R1</accession>
<keyword evidence="5" id="KW-1185">Reference proteome</keyword>
<sequence length="236" mass="27108">MTTNRVYCKLQESSSRFLIATFSMFIYKELFTFFSMVDTDVVRIKLIVLGDSGVGKSSLIRRFVEDHFMQDEPATIGYDFKPFNVELDGEIVQFNIWDTAGAERYSGYLTPSFYRGANGAFYVYDVTSKKSLQSVHYWIEQAEQFTQQSLTKMLVGNKIDLLDREVPKREGSEFARQSGMIFLETSAKTSENVRDAFLELARKILQDPEFRTVHPQKGLTLENSQPVQRQDNSCAC</sequence>
<evidence type="ECO:0000256" key="2">
    <source>
        <dbReference type="ARBA" id="ARBA00023134"/>
    </source>
</evidence>
<dbReference type="SMART" id="SM00174">
    <property type="entry name" value="RHO"/>
    <property type="match status" value="1"/>
</dbReference>
<evidence type="ECO:0000313" key="4">
    <source>
        <dbReference type="EMBL" id="KAA3681506.1"/>
    </source>
</evidence>
<comment type="caution">
    <text evidence="4">The sequence shown here is derived from an EMBL/GenBank/DDBJ whole genome shotgun (WGS) entry which is preliminary data.</text>
</comment>
<dbReference type="GO" id="GO:0005525">
    <property type="term" value="F:GTP binding"/>
    <property type="evidence" value="ECO:0007669"/>
    <property type="project" value="UniProtKB-KW"/>
</dbReference>
<dbReference type="FunFam" id="3.40.50.300:FF:001129">
    <property type="entry name" value="ras-related protein Rab-44 isoform X2"/>
    <property type="match status" value="1"/>
</dbReference>
<reference evidence="4 5" key="1">
    <citation type="journal article" date="2019" name="Gigascience">
        <title>Whole-genome sequence of the oriental lung fluke Paragonimus westermani.</title>
        <authorList>
            <person name="Oey H."/>
            <person name="Zakrzewski M."/>
            <person name="Narain K."/>
            <person name="Devi K.R."/>
            <person name="Agatsuma T."/>
            <person name="Nawaratna S."/>
            <person name="Gobert G.N."/>
            <person name="Jones M.K."/>
            <person name="Ragan M.A."/>
            <person name="McManus D.P."/>
            <person name="Krause L."/>
        </authorList>
    </citation>
    <scope>NUCLEOTIDE SEQUENCE [LARGE SCALE GENOMIC DNA]</scope>
    <source>
        <strain evidence="4 5">IND2009</strain>
    </source>
</reference>
<proteinExistence type="predicted"/>
<dbReference type="PROSITE" id="PS51421">
    <property type="entry name" value="RAS"/>
    <property type="match status" value="1"/>
</dbReference>
<dbReference type="SMART" id="SM00173">
    <property type="entry name" value="RAS"/>
    <property type="match status" value="1"/>
</dbReference>
<keyword evidence="1" id="KW-0547">Nucleotide-binding</keyword>
<organism evidence="4 5">
    <name type="scientific">Paragonimus westermani</name>
    <dbReference type="NCBI Taxonomy" id="34504"/>
    <lineage>
        <taxon>Eukaryota</taxon>
        <taxon>Metazoa</taxon>
        <taxon>Spiralia</taxon>
        <taxon>Lophotrochozoa</taxon>
        <taxon>Platyhelminthes</taxon>
        <taxon>Trematoda</taxon>
        <taxon>Digenea</taxon>
        <taxon>Plagiorchiida</taxon>
        <taxon>Troglotremata</taxon>
        <taxon>Troglotrematidae</taxon>
        <taxon>Paragonimus</taxon>
    </lineage>
</organism>
<dbReference type="Proteomes" id="UP000324629">
    <property type="component" value="Unassembled WGS sequence"/>
</dbReference>